<keyword evidence="1" id="KW-1133">Transmembrane helix</keyword>
<feature type="transmembrane region" description="Helical" evidence="1">
    <location>
        <begin position="54"/>
        <end position="72"/>
    </location>
</feature>
<keyword evidence="1" id="KW-0472">Membrane</keyword>
<dbReference type="AlphaFoldDB" id="A0A942TR20"/>
<evidence type="ECO:0000313" key="3">
    <source>
        <dbReference type="Proteomes" id="UP000682713"/>
    </source>
</evidence>
<evidence type="ECO:0000256" key="1">
    <source>
        <dbReference type="SAM" id="Phobius"/>
    </source>
</evidence>
<proteinExistence type="predicted"/>
<evidence type="ECO:0000313" key="2">
    <source>
        <dbReference type="EMBL" id="MBS4201773.1"/>
    </source>
</evidence>
<dbReference type="Proteomes" id="UP000682713">
    <property type="component" value="Unassembled WGS sequence"/>
</dbReference>
<dbReference type="EMBL" id="JAGYPJ010000001">
    <property type="protein sequence ID" value="MBS4201773.1"/>
    <property type="molecule type" value="Genomic_DNA"/>
</dbReference>
<feature type="transmembrane region" description="Helical" evidence="1">
    <location>
        <begin position="7"/>
        <end position="29"/>
    </location>
</feature>
<keyword evidence="1" id="KW-0812">Transmembrane</keyword>
<organism evidence="2 3">
    <name type="scientific">Lederbergia citrisecunda</name>
    <dbReference type="NCBI Taxonomy" id="2833583"/>
    <lineage>
        <taxon>Bacteria</taxon>
        <taxon>Bacillati</taxon>
        <taxon>Bacillota</taxon>
        <taxon>Bacilli</taxon>
        <taxon>Bacillales</taxon>
        <taxon>Bacillaceae</taxon>
        <taxon>Lederbergia</taxon>
    </lineage>
</organism>
<sequence length="77" mass="8795">MKILSILFLIPGTIATFIGILPFIFAYPYCDRCPNSGQSNLWELILMTSYEGKGWYLVNGIVLLMLSILTFFKQRKA</sequence>
<reference evidence="2 3" key="1">
    <citation type="submission" date="2021-05" db="EMBL/GenBank/DDBJ databases">
        <title>Novel Bacillus species.</title>
        <authorList>
            <person name="Liu G."/>
        </authorList>
    </citation>
    <scope>NUCLEOTIDE SEQUENCE [LARGE SCALE GENOMIC DNA]</scope>
    <source>
        <strain evidence="2 3">FJAT-49732</strain>
    </source>
</reference>
<name>A0A942TR20_9BACI</name>
<comment type="caution">
    <text evidence="2">The sequence shown here is derived from an EMBL/GenBank/DDBJ whole genome shotgun (WGS) entry which is preliminary data.</text>
</comment>
<dbReference type="RefSeq" id="WP_213112210.1">
    <property type="nucleotide sequence ID" value="NZ_JAGYPJ010000001.1"/>
</dbReference>
<accession>A0A942TR20</accession>
<keyword evidence="3" id="KW-1185">Reference proteome</keyword>
<protein>
    <submittedName>
        <fullName evidence="2">Uncharacterized protein</fullName>
    </submittedName>
</protein>
<gene>
    <name evidence="2" type="ORF">KHA93_19400</name>
</gene>